<evidence type="ECO:0000313" key="9">
    <source>
        <dbReference type="Proteomes" id="UP000011666"/>
    </source>
</evidence>
<evidence type="ECO:0000259" key="7">
    <source>
        <dbReference type="PROSITE" id="PS51194"/>
    </source>
</evidence>
<dbReference type="InterPro" id="IPR058621">
    <property type="entry name" value="SH3_HelY"/>
</dbReference>
<dbReference type="GO" id="GO:0070478">
    <property type="term" value="P:nuclear-transcribed mRNA catabolic process, 3'-5' exonucleolytic nonsense-mediated decay"/>
    <property type="evidence" value="ECO:0007669"/>
    <property type="project" value="TreeGrafter"/>
</dbReference>
<dbReference type="SMART" id="SM01142">
    <property type="entry name" value="DSHCT"/>
    <property type="match status" value="1"/>
</dbReference>
<dbReference type="PROSITE" id="PS51194">
    <property type="entry name" value="HELICASE_CTER"/>
    <property type="match status" value="1"/>
</dbReference>
<proteinExistence type="predicted"/>
<dbReference type="GO" id="GO:0016787">
    <property type="term" value="F:hydrolase activity"/>
    <property type="evidence" value="ECO:0007669"/>
    <property type="project" value="UniProtKB-KW"/>
</dbReference>
<keyword evidence="9" id="KW-1185">Reference proteome</keyword>
<feature type="domain" description="Helicase C-terminal" evidence="7">
    <location>
        <begin position="288"/>
        <end position="492"/>
    </location>
</feature>
<dbReference type="GO" id="GO:0004386">
    <property type="term" value="F:helicase activity"/>
    <property type="evidence" value="ECO:0007669"/>
    <property type="project" value="UniProtKB-KW"/>
</dbReference>
<evidence type="ECO:0000313" key="8">
    <source>
        <dbReference type="EMBL" id="GAC70281.1"/>
    </source>
</evidence>
<keyword evidence="4" id="KW-0067">ATP-binding</keyword>
<dbReference type="InterPro" id="IPR050699">
    <property type="entry name" value="RNA-DNA_Helicase"/>
</dbReference>
<dbReference type="Gene3D" id="3.40.50.300">
    <property type="entry name" value="P-loop containing nucleotide triphosphate hydrolases"/>
    <property type="match status" value="2"/>
</dbReference>
<dbReference type="STRING" id="1223545.GS4_33_00960"/>
<evidence type="ECO:0000256" key="4">
    <source>
        <dbReference type="ARBA" id="ARBA00022840"/>
    </source>
</evidence>
<dbReference type="SMART" id="SM00487">
    <property type="entry name" value="DEXDc"/>
    <property type="match status" value="1"/>
</dbReference>
<accession>M0QPU4</accession>
<dbReference type="Pfam" id="PF26090">
    <property type="entry name" value="SH3_HelY"/>
    <property type="match status" value="1"/>
</dbReference>
<evidence type="ECO:0000256" key="1">
    <source>
        <dbReference type="ARBA" id="ARBA00022741"/>
    </source>
</evidence>
<dbReference type="Pfam" id="PF00271">
    <property type="entry name" value="Helicase_C"/>
    <property type="match status" value="1"/>
</dbReference>
<dbReference type="InterPro" id="IPR012961">
    <property type="entry name" value="Ski2/MTR4_C"/>
</dbReference>
<sequence length="987" mass="106314">MTSSDRGPGTDGEHRSASVPAAAPLPELDRFSARLRFQLDDFQRRACVALEAGHGVLVCAPTGAGKTIVGEFAVHMALATGTKCFYTTPIKALSNQKYADLVAVHGEESVGLLTGDNSINAGAPVVVMTTEVVRNMIYAGSPALRGLSYVVMDEVHFLADRFRGAVWEEVILHLAPSVRVVSLSATVSNAEEFGDWIQTVRGDTAVIVDEHRPVPLSQHMLVGNRLFDLFEPPTGGTGRPGVNPELKRYIRHRILTTDDGSGNDRGRGQRGRSGGPARRGGRGNRPPSRPDVVARLDRDGLLPAIAFIFSRAGCDGALTQCLRSGLSLLTPEESAAVDVVVDRHLADLSPADEDILGVDAWRAGLRRGLAAHHAGLLPTFRHAVEELFVNGLVKVVFATETLALGINMPARSVVLERLVKFNGEAHVDLTPGEFTQLTGRAGRRGIDVEGHAVVVWTPELVPDQVAGLAGARTFPLRSSFAPEYNMAVNLIGRVGLAGSRELLDRSFAQFQADRSVVGQARKVDEARRALRKLDVELANAAIRRGLTAGGELDSDDDGSDGERPGGDSRELRSSATNPSSGADTRKHGPGQYDGFLGYVQLREDIRRRERDLKFHRRVESQESTVADLGALKRGQVIGLHGNRHRGVAVVLEPATNAVDPKPLVLGEDAWCGRVGVRDFVNPPEVLGHMRLAKHIDRRTGRGRRDLASALRSTGIELPKGRGKKRAQAADDRELAALRSELRAHPAHGLGNDDELFRLAERRNRVVREIVTAERVIGDRTSTLGTSFDRVVGVLTELGYLERLPDGPEGPRMSVTPTGHLLSRIYSESDLVVTECLRAGVWQGLAPAELAAVVAALVFESRRESFAGADVMPGSASLRTALADTVATWRTVTETERRHKVPATREPDTGFSVAVSLWASGRSLAESLAAAGERGQLLSPGDFVRWNRQVIDLLEQIRLGADDDAPVAATARAAVTAIRRGVVAVELG</sequence>
<dbReference type="GO" id="GO:0005524">
    <property type="term" value="F:ATP binding"/>
    <property type="evidence" value="ECO:0007669"/>
    <property type="project" value="UniProtKB-KW"/>
</dbReference>
<dbReference type="Pfam" id="PF00270">
    <property type="entry name" value="DEAD"/>
    <property type="match status" value="1"/>
</dbReference>
<dbReference type="OrthoDB" id="3229913at2"/>
<dbReference type="EMBL" id="BANX01000033">
    <property type="protein sequence ID" value="GAC70281.1"/>
    <property type="molecule type" value="Genomic_DNA"/>
</dbReference>
<dbReference type="InterPro" id="IPR027417">
    <property type="entry name" value="P-loop_NTPase"/>
</dbReference>
<dbReference type="CDD" id="cd18795">
    <property type="entry name" value="SF2_C_Ski2"/>
    <property type="match status" value="1"/>
</dbReference>
<organism evidence="8 9">
    <name type="scientific">Gordonia soli NBRC 108243</name>
    <dbReference type="NCBI Taxonomy" id="1223545"/>
    <lineage>
        <taxon>Bacteria</taxon>
        <taxon>Bacillati</taxon>
        <taxon>Actinomycetota</taxon>
        <taxon>Actinomycetes</taxon>
        <taxon>Mycobacteriales</taxon>
        <taxon>Gordoniaceae</taxon>
        <taxon>Gordonia</taxon>
    </lineage>
</organism>
<protein>
    <submittedName>
        <fullName evidence="8">Putative helicase</fullName>
    </submittedName>
</protein>
<feature type="compositionally biased region" description="Basic and acidic residues" evidence="5">
    <location>
        <begin position="560"/>
        <end position="572"/>
    </location>
</feature>
<dbReference type="PROSITE" id="PS51192">
    <property type="entry name" value="HELICASE_ATP_BIND_1"/>
    <property type="match status" value="1"/>
</dbReference>
<dbReference type="InterPro" id="IPR001650">
    <property type="entry name" value="Helicase_C-like"/>
</dbReference>
<name>M0QPU4_9ACTN</name>
<reference evidence="8 9" key="1">
    <citation type="submission" date="2013-01" db="EMBL/GenBank/DDBJ databases">
        <title>Whole genome shotgun sequence of Gordonia soli NBRC 108243.</title>
        <authorList>
            <person name="Isaki-Nakamura S."/>
            <person name="Hosoyama A."/>
            <person name="Tsuchikane K."/>
            <person name="Ando Y."/>
            <person name="Baba S."/>
            <person name="Ohji S."/>
            <person name="Hamada M."/>
            <person name="Tamura T."/>
            <person name="Yamazoe A."/>
            <person name="Yamazaki S."/>
            <person name="Fujita N."/>
        </authorList>
    </citation>
    <scope>NUCLEOTIDE SEQUENCE [LARGE SCALE GENOMIC DNA]</scope>
    <source>
        <strain evidence="8 9">NBRC 108243</strain>
    </source>
</reference>
<dbReference type="Proteomes" id="UP000011666">
    <property type="component" value="Unassembled WGS sequence"/>
</dbReference>
<evidence type="ECO:0000256" key="2">
    <source>
        <dbReference type="ARBA" id="ARBA00022801"/>
    </source>
</evidence>
<keyword evidence="1" id="KW-0547">Nucleotide-binding</keyword>
<evidence type="ECO:0000259" key="6">
    <source>
        <dbReference type="PROSITE" id="PS51192"/>
    </source>
</evidence>
<dbReference type="GO" id="GO:0003676">
    <property type="term" value="F:nucleic acid binding"/>
    <property type="evidence" value="ECO:0007669"/>
    <property type="project" value="InterPro"/>
</dbReference>
<comment type="caution">
    <text evidence="8">The sequence shown here is derived from an EMBL/GenBank/DDBJ whole genome shotgun (WGS) entry which is preliminary data.</text>
</comment>
<evidence type="ECO:0000256" key="5">
    <source>
        <dbReference type="SAM" id="MobiDB-lite"/>
    </source>
</evidence>
<dbReference type="Pfam" id="PF08148">
    <property type="entry name" value="DSHCT"/>
    <property type="match status" value="1"/>
</dbReference>
<dbReference type="RefSeq" id="WP_007624176.1">
    <property type="nucleotide sequence ID" value="NZ_BANX01000033.1"/>
</dbReference>
<dbReference type="InterPro" id="IPR011545">
    <property type="entry name" value="DEAD/DEAH_box_helicase_dom"/>
</dbReference>
<dbReference type="SUPFAM" id="SSF52540">
    <property type="entry name" value="P-loop containing nucleoside triphosphate hydrolases"/>
    <property type="match status" value="1"/>
</dbReference>
<feature type="region of interest" description="Disordered" evidence="5">
    <location>
        <begin position="256"/>
        <end position="293"/>
    </location>
</feature>
<dbReference type="AlphaFoldDB" id="M0QPU4"/>
<dbReference type="Gene3D" id="1.10.3380.30">
    <property type="match status" value="1"/>
</dbReference>
<feature type="region of interest" description="Disordered" evidence="5">
    <location>
        <begin position="548"/>
        <end position="593"/>
    </location>
</feature>
<keyword evidence="3 8" id="KW-0347">Helicase</keyword>
<dbReference type="PANTHER" id="PTHR12131">
    <property type="entry name" value="ATP-DEPENDENT RNA AND DNA HELICASE"/>
    <property type="match status" value="1"/>
</dbReference>
<feature type="domain" description="Helicase ATP-binding" evidence="6">
    <location>
        <begin position="47"/>
        <end position="205"/>
    </location>
</feature>
<dbReference type="InterPro" id="IPR014001">
    <property type="entry name" value="Helicase_ATP-bd"/>
</dbReference>
<dbReference type="GO" id="GO:0055087">
    <property type="term" value="C:Ski complex"/>
    <property type="evidence" value="ECO:0007669"/>
    <property type="project" value="TreeGrafter"/>
</dbReference>
<keyword evidence="2" id="KW-0378">Hydrolase</keyword>
<dbReference type="eggNOG" id="COG4581">
    <property type="taxonomic scope" value="Bacteria"/>
</dbReference>
<evidence type="ECO:0000256" key="3">
    <source>
        <dbReference type="ARBA" id="ARBA00022806"/>
    </source>
</evidence>
<dbReference type="PANTHER" id="PTHR12131:SF1">
    <property type="entry name" value="ATP-DEPENDENT RNA HELICASE SUPV3L1, MITOCHONDRIAL-RELATED"/>
    <property type="match status" value="1"/>
</dbReference>
<dbReference type="SMART" id="SM00490">
    <property type="entry name" value="HELICc"/>
    <property type="match status" value="1"/>
</dbReference>
<feature type="region of interest" description="Disordered" evidence="5">
    <location>
        <begin position="1"/>
        <end position="21"/>
    </location>
</feature>
<gene>
    <name evidence="8" type="ORF">GS4_33_00960</name>
</gene>
<feature type="compositionally biased region" description="Polar residues" evidence="5">
    <location>
        <begin position="573"/>
        <end position="582"/>
    </location>
</feature>